<reference evidence="3 4" key="1">
    <citation type="submission" date="2018-02" db="EMBL/GenBank/DDBJ databases">
        <title>The draft genome of Sphingobacterium sp. 5JN-11.</title>
        <authorList>
            <person name="Liu L."/>
            <person name="Li L."/>
            <person name="Liang L."/>
            <person name="Zhang X."/>
            <person name="Wang T."/>
        </authorList>
    </citation>
    <scope>NUCLEOTIDE SEQUENCE [LARGE SCALE GENOMIC DNA]</scope>
    <source>
        <strain evidence="3 4">5JN-11</strain>
    </source>
</reference>
<gene>
    <name evidence="3" type="ORF">C5745_09225</name>
</gene>
<keyword evidence="4" id="KW-1185">Reference proteome</keyword>
<sequence>MKLTATAKIQIQKPIAEVFDTIIKPEKMSGYFIANASGKLENGVTVEWMFPEFPERFPVTGKEIRPFNYISFDWSGGLENQLVEIFLTESDNQSTIVKIIEHEMDNTIEGIERAKGQTEGWANFLACLKAYLEYGINLRQGAFDFMRPTT</sequence>
<dbReference type="RefSeq" id="WP_105716715.1">
    <property type="nucleotide sequence ID" value="NZ_PVBQ01000006.1"/>
</dbReference>
<dbReference type="SUPFAM" id="SSF55961">
    <property type="entry name" value="Bet v1-like"/>
    <property type="match status" value="1"/>
</dbReference>
<comment type="caution">
    <text evidence="3">The sequence shown here is derived from an EMBL/GenBank/DDBJ whole genome shotgun (WGS) entry which is preliminary data.</text>
</comment>
<dbReference type="Gene3D" id="3.30.530.20">
    <property type="match status" value="1"/>
</dbReference>
<proteinExistence type="inferred from homology"/>
<dbReference type="EMBL" id="PVBQ01000006">
    <property type="protein sequence ID" value="PRD47493.1"/>
    <property type="molecule type" value="Genomic_DNA"/>
</dbReference>
<dbReference type="Proteomes" id="UP000239711">
    <property type="component" value="Unassembled WGS sequence"/>
</dbReference>
<organism evidence="3 4">
    <name type="scientific">Sphingobacterium haloxyli</name>
    <dbReference type="NCBI Taxonomy" id="2100533"/>
    <lineage>
        <taxon>Bacteria</taxon>
        <taxon>Pseudomonadati</taxon>
        <taxon>Bacteroidota</taxon>
        <taxon>Sphingobacteriia</taxon>
        <taxon>Sphingobacteriales</taxon>
        <taxon>Sphingobacteriaceae</taxon>
        <taxon>Sphingobacterium</taxon>
    </lineage>
</organism>
<evidence type="ECO:0000256" key="1">
    <source>
        <dbReference type="ARBA" id="ARBA00006817"/>
    </source>
</evidence>
<name>A0A2S9J3X2_9SPHI</name>
<comment type="similarity">
    <text evidence="1">Belongs to the AHA1 family.</text>
</comment>
<dbReference type="InterPro" id="IPR013538">
    <property type="entry name" value="ASHA1/2-like_C"/>
</dbReference>
<evidence type="ECO:0000259" key="2">
    <source>
        <dbReference type="Pfam" id="PF08327"/>
    </source>
</evidence>
<evidence type="ECO:0000313" key="4">
    <source>
        <dbReference type="Proteomes" id="UP000239711"/>
    </source>
</evidence>
<dbReference type="OrthoDB" id="2364866at2"/>
<feature type="domain" description="Activator of Hsp90 ATPase homologue 1/2-like C-terminal" evidence="2">
    <location>
        <begin position="14"/>
        <end position="133"/>
    </location>
</feature>
<evidence type="ECO:0000313" key="3">
    <source>
        <dbReference type="EMBL" id="PRD47493.1"/>
    </source>
</evidence>
<dbReference type="Pfam" id="PF08327">
    <property type="entry name" value="AHSA1"/>
    <property type="match status" value="1"/>
</dbReference>
<protein>
    <submittedName>
        <fullName evidence="3">ATPase</fullName>
    </submittedName>
</protein>
<dbReference type="AlphaFoldDB" id="A0A2S9J3X2"/>
<dbReference type="InterPro" id="IPR023393">
    <property type="entry name" value="START-like_dom_sf"/>
</dbReference>
<accession>A0A2S9J3X2</accession>